<sequence>MNTTTIVTELGLDPADERHAEFAVGLRTGLSRVEDRLQEVLRSPGYPELTEAATHLVRAGGKRLRPLMALAGAAFGERHQRAERDDAISAAVLVELVHVATLYHDDVMDEAPMRHGVASANSLWGNKKAVLIGDYVLARAARVGAGLGDYALRSQAKTFGRLVRGQFLETTGPFEDCGRHAPYEHHIQVMADKSASLIAMAGRLGAQVSGADERTIETLGQYGELLGVAFQISDDVLDIAASTTDLGKSAGTDLREGIVTLPMLHALDDEGPGAARLGEIIGHGPVPDPALRDEALGLLRESAGVDRALAEAHGFAAKARDLALSLPECPAGALLVGLSAFVVDRGE</sequence>
<dbReference type="SUPFAM" id="SSF48576">
    <property type="entry name" value="Terpenoid synthases"/>
    <property type="match status" value="1"/>
</dbReference>
<name>A0ABV7NS78_9PSEU</name>
<evidence type="ECO:0000256" key="6">
    <source>
        <dbReference type="RuleBase" id="RU004466"/>
    </source>
</evidence>
<keyword evidence="5" id="KW-0460">Magnesium</keyword>
<comment type="cofactor">
    <cofactor evidence="1">
        <name>Mg(2+)</name>
        <dbReference type="ChEBI" id="CHEBI:18420"/>
    </cofactor>
</comment>
<dbReference type="PANTHER" id="PTHR12001:SF69">
    <property type="entry name" value="ALL TRANS-POLYPRENYL-DIPHOSPHATE SYNTHASE PDSS1"/>
    <property type="match status" value="1"/>
</dbReference>
<dbReference type="GO" id="GO:0016740">
    <property type="term" value="F:transferase activity"/>
    <property type="evidence" value="ECO:0007669"/>
    <property type="project" value="UniProtKB-KW"/>
</dbReference>
<dbReference type="EC" id="2.5.1.-" evidence="7"/>
<evidence type="ECO:0000256" key="2">
    <source>
        <dbReference type="ARBA" id="ARBA00006706"/>
    </source>
</evidence>
<keyword evidence="8" id="KW-1185">Reference proteome</keyword>
<evidence type="ECO:0000256" key="4">
    <source>
        <dbReference type="ARBA" id="ARBA00022723"/>
    </source>
</evidence>
<accession>A0ABV7NS78</accession>
<dbReference type="PROSITE" id="PS00444">
    <property type="entry name" value="POLYPRENYL_SYNTHASE_2"/>
    <property type="match status" value="1"/>
</dbReference>
<dbReference type="RefSeq" id="WP_378237628.1">
    <property type="nucleotide sequence ID" value="NZ_JBHRWK010000011.1"/>
</dbReference>
<dbReference type="EMBL" id="JBHRWK010000011">
    <property type="protein sequence ID" value="MFC3448938.1"/>
    <property type="molecule type" value="Genomic_DNA"/>
</dbReference>
<organism evidence="7 8">
    <name type="scientific">Amycolatopsis speibonae</name>
    <dbReference type="NCBI Taxonomy" id="1450224"/>
    <lineage>
        <taxon>Bacteria</taxon>
        <taxon>Bacillati</taxon>
        <taxon>Actinomycetota</taxon>
        <taxon>Actinomycetes</taxon>
        <taxon>Pseudonocardiales</taxon>
        <taxon>Pseudonocardiaceae</taxon>
        <taxon>Amycolatopsis</taxon>
    </lineage>
</organism>
<gene>
    <name evidence="7" type="ORF">ACFOSH_05785</name>
</gene>
<evidence type="ECO:0000256" key="3">
    <source>
        <dbReference type="ARBA" id="ARBA00022679"/>
    </source>
</evidence>
<comment type="caution">
    <text evidence="7">The sequence shown here is derived from an EMBL/GenBank/DDBJ whole genome shotgun (WGS) entry which is preliminary data.</text>
</comment>
<dbReference type="CDD" id="cd00685">
    <property type="entry name" value="Trans_IPPS_HT"/>
    <property type="match status" value="1"/>
</dbReference>
<dbReference type="InterPro" id="IPR008949">
    <property type="entry name" value="Isoprenoid_synthase_dom_sf"/>
</dbReference>
<protein>
    <submittedName>
        <fullName evidence="7">Polyprenyl synthetase family protein</fullName>
        <ecNumber evidence="7">2.5.1.-</ecNumber>
    </submittedName>
</protein>
<proteinExistence type="inferred from homology"/>
<dbReference type="PANTHER" id="PTHR12001">
    <property type="entry name" value="GERANYLGERANYL PYROPHOSPHATE SYNTHASE"/>
    <property type="match status" value="1"/>
</dbReference>
<dbReference type="SFLD" id="SFLDS00005">
    <property type="entry name" value="Isoprenoid_Synthase_Type_I"/>
    <property type="match status" value="1"/>
</dbReference>
<reference evidence="8" key="1">
    <citation type="journal article" date="2019" name="Int. J. Syst. Evol. Microbiol.">
        <title>The Global Catalogue of Microorganisms (GCM) 10K type strain sequencing project: providing services to taxonomists for standard genome sequencing and annotation.</title>
        <authorList>
            <consortium name="The Broad Institute Genomics Platform"/>
            <consortium name="The Broad Institute Genome Sequencing Center for Infectious Disease"/>
            <person name="Wu L."/>
            <person name="Ma J."/>
        </authorList>
    </citation>
    <scope>NUCLEOTIDE SEQUENCE [LARGE SCALE GENOMIC DNA]</scope>
    <source>
        <strain evidence="8">CGMCC 4.7676</strain>
    </source>
</reference>
<dbReference type="Gene3D" id="1.10.600.10">
    <property type="entry name" value="Farnesyl Diphosphate Synthase"/>
    <property type="match status" value="1"/>
</dbReference>
<dbReference type="Proteomes" id="UP001595645">
    <property type="component" value="Unassembled WGS sequence"/>
</dbReference>
<keyword evidence="3 6" id="KW-0808">Transferase</keyword>
<comment type="similarity">
    <text evidence="2 6">Belongs to the FPP/GGPP synthase family.</text>
</comment>
<keyword evidence="4" id="KW-0479">Metal-binding</keyword>
<dbReference type="InterPro" id="IPR033749">
    <property type="entry name" value="Polyprenyl_synt_CS"/>
</dbReference>
<evidence type="ECO:0000256" key="1">
    <source>
        <dbReference type="ARBA" id="ARBA00001946"/>
    </source>
</evidence>
<dbReference type="Pfam" id="PF00348">
    <property type="entry name" value="polyprenyl_synt"/>
    <property type="match status" value="1"/>
</dbReference>
<dbReference type="InterPro" id="IPR000092">
    <property type="entry name" value="Polyprenyl_synt"/>
</dbReference>
<evidence type="ECO:0000256" key="5">
    <source>
        <dbReference type="ARBA" id="ARBA00022842"/>
    </source>
</evidence>
<evidence type="ECO:0000313" key="8">
    <source>
        <dbReference type="Proteomes" id="UP001595645"/>
    </source>
</evidence>
<evidence type="ECO:0000313" key="7">
    <source>
        <dbReference type="EMBL" id="MFC3448938.1"/>
    </source>
</evidence>